<comment type="similarity">
    <text evidence="2 6">Belongs to the glycosyltransferase 92 family.</text>
</comment>
<gene>
    <name evidence="7" type="ORF">EVEC_LOCUS9013</name>
</gene>
<dbReference type="OrthoDB" id="2017643at2759"/>
<keyword evidence="8" id="KW-1185">Reference proteome</keyword>
<evidence type="ECO:0000256" key="3">
    <source>
        <dbReference type="ARBA" id="ARBA00022676"/>
    </source>
</evidence>
<evidence type="ECO:0000313" key="7">
    <source>
        <dbReference type="EMBL" id="VDD94262.1"/>
    </source>
</evidence>
<dbReference type="AlphaFoldDB" id="A0A0N4VFS6"/>
<dbReference type="EC" id="2.4.1.-" evidence="6"/>
<protein>
    <recommendedName>
        <fullName evidence="6">Glycosyltransferase family 92 protein</fullName>
        <ecNumber evidence="6">2.4.1.-</ecNumber>
    </recommendedName>
</protein>
<dbReference type="InterPro" id="IPR008166">
    <property type="entry name" value="Glyco_transf_92"/>
</dbReference>
<sequence>MQRACCEFETVLNKTLKLHVFLGTQPKKRVLLEVVDLRVGQLKKKPHRLAVCAGPVWLYAEWASLPTFFEMWIANGATKFYFYVNSISKEVDGIFRIYENDPNISVERVQWNLFPVEADVSDQENPNNLIYIGAQVFVFNDCIVRARGNTDYLALSDLDDNFVVFDNRTLLSVLDSQLKKDRKIGSIMFQSTYAKLNVVVVPERILSQHVHETLKTIRPFKKVLMDPNISLIYHLRYIELLKQEYLRLEGVFNASHLTLKQAHWNNVGLKVPDLKNQKEF</sequence>
<evidence type="ECO:0000256" key="4">
    <source>
        <dbReference type="ARBA" id="ARBA00022679"/>
    </source>
</evidence>
<evidence type="ECO:0000256" key="5">
    <source>
        <dbReference type="ARBA" id="ARBA00023136"/>
    </source>
</evidence>
<evidence type="ECO:0000256" key="2">
    <source>
        <dbReference type="ARBA" id="ARBA00007647"/>
    </source>
</evidence>
<reference evidence="7 8" key="2">
    <citation type="submission" date="2018-10" db="EMBL/GenBank/DDBJ databases">
        <authorList>
            <consortium name="Pathogen Informatics"/>
        </authorList>
    </citation>
    <scope>NUCLEOTIDE SEQUENCE [LARGE SCALE GENOMIC DNA]</scope>
</reference>
<keyword evidence="3 6" id="KW-0328">Glycosyltransferase</keyword>
<dbReference type="Proteomes" id="UP000274131">
    <property type="component" value="Unassembled WGS sequence"/>
</dbReference>
<keyword evidence="5" id="KW-0472">Membrane</keyword>
<accession>A0A0N4VFS6</accession>
<dbReference type="GO" id="GO:0016757">
    <property type="term" value="F:glycosyltransferase activity"/>
    <property type="evidence" value="ECO:0007669"/>
    <property type="project" value="UniProtKB-UniRule"/>
</dbReference>
<name>A0A0N4VFS6_ENTVE</name>
<evidence type="ECO:0000256" key="6">
    <source>
        <dbReference type="RuleBase" id="RU366017"/>
    </source>
</evidence>
<dbReference type="GO" id="GO:0016020">
    <property type="term" value="C:membrane"/>
    <property type="evidence" value="ECO:0007669"/>
    <property type="project" value="UniProtKB-SubCell"/>
</dbReference>
<dbReference type="Pfam" id="PF01697">
    <property type="entry name" value="Glyco_transf_92"/>
    <property type="match status" value="1"/>
</dbReference>
<evidence type="ECO:0000313" key="8">
    <source>
        <dbReference type="Proteomes" id="UP000274131"/>
    </source>
</evidence>
<dbReference type="EMBL" id="UXUI01009754">
    <property type="protein sequence ID" value="VDD94262.1"/>
    <property type="molecule type" value="Genomic_DNA"/>
</dbReference>
<organism evidence="9">
    <name type="scientific">Enterobius vermicularis</name>
    <name type="common">Human pinworm</name>
    <dbReference type="NCBI Taxonomy" id="51028"/>
    <lineage>
        <taxon>Eukaryota</taxon>
        <taxon>Metazoa</taxon>
        <taxon>Ecdysozoa</taxon>
        <taxon>Nematoda</taxon>
        <taxon>Chromadorea</taxon>
        <taxon>Rhabditida</taxon>
        <taxon>Spirurina</taxon>
        <taxon>Oxyuridomorpha</taxon>
        <taxon>Oxyuroidea</taxon>
        <taxon>Oxyuridae</taxon>
        <taxon>Enterobius</taxon>
    </lineage>
</organism>
<evidence type="ECO:0000313" key="9">
    <source>
        <dbReference type="WBParaSite" id="EVEC_0000960301-mRNA-1"/>
    </source>
</evidence>
<reference evidence="9" key="1">
    <citation type="submission" date="2017-02" db="UniProtKB">
        <authorList>
            <consortium name="WormBaseParasite"/>
        </authorList>
    </citation>
    <scope>IDENTIFICATION</scope>
</reference>
<dbReference type="PANTHER" id="PTHR47024:SF1">
    <property type="entry name" value="GLYCOSYLTRANSFERASE FAMILY 92 PROTEIN"/>
    <property type="match status" value="1"/>
</dbReference>
<dbReference type="PANTHER" id="PTHR47024">
    <property type="entry name" value="BIOFILM ABSENT ON HEAD (AFTER YERSINIA EXPOSURE)-RELATED"/>
    <property type="match status" value="1"/>
</dbReference>
<evidence type="ECO:0000256" key="1">
    <source>
        <dbReference type="ARBA" id="ARBA00004167"/>
    </source>
</evidence>
<proteinExistence type="inferred from homology"/>
<comment type="subcellular location">
    <subcellularLocation>
        <location evidence="1">Membrane</location>
        <topology evidence="1">Single-pass membrane protein</topology>
    </subcellularLocation>
</comment>
<keyword evidence="4 6" id="KW-0808">Transferase</keyword>
<dbReference type="WBParaSite" id="EVEC_0000960301-mRNA-1">
    <property type="protein sequence ID" value="EVEC_0000960301-mRNA-1"/>
    <property type="gene ID" value="EVEC_0000960301"/>
</dbReference>